<feature type="domain" description="TRAM" evidence="6">
    <location>
        <begin position="223"/>
        <end position="281"/>
    </location>
</feature>
<dbReference type="InterPro" id="IPR002792">
    <property type="entry name" value="TRAM_dom"/>
</dbReference>
<feature type="binding site" evidence="5">
    <location>
        <position position="86"/>
    </location>
    <ligand>
        <name>S-adenosyl-L-methionine</name>
        <dbReference type="ChEBI" id="CHEBI:59789"/>
    </ligand>
</feature>
<feature type="active site" description="Proton acceptor" evidence="5">
    <location>
        <position position="176"/>
    </location>
</feature>
<comment type="function">
    <text evidence="5">Specifically methylates the uridine in position 2552 of 23S rRNA at the 2'-O position of the ribose in the fully assembled 50S ribosomal subunit.</text>
</comment>
<dbReference type="SUPFAM" id="SSF50249">
    <property type="entry name" value="Nucleic acid-binding proteins"/>
    <property type="match status" value="1"/>
</dbReference>
<gene>
    <name evidence="7" type="primary">ftsJ</name>
    <name evidence="5" type="synonym">rlmE</name>
    <name evidence="7" type="ORF">HSR121_0187</name>
</gene>
<dbReference type="Gene3D" id="3.40.50.150">
    <property type="entry name" value="Vaccinia Virus protein VP39"/>
    <property type="match status" value="1"/>
</dbReference>
<dbReference type="InterPro" id="IPR015507">
    <property type="entry name" value="rRNA-MeTfrase_E"/>
</dbReference>
<feature type="binding site" evidence="5">
    <location>
        <position position="66"/>
    </location>
    <ligand>
        <name>S-adenosyl-L-methionine</name>
        <dbReference type="ChEBI" id="CHEBI:59789"/>
    </ligand>
</feature>
<evidence type="ECO:0000256" key="1">
    <source>
        <dbReference type="ARBA" id="ARBA00022552"/>
    </source>
</evidence>
<keyword evidence="1 5" id="KW-0698">rRNA processing</keyword>
<dbReference type="InterPro" id="IPR029063">
    <property type="entry name" value="SAM-dependent_MTases_sf"/>
</dbReference>
<reference evidence="7" key="1">
    <citation type="submission" date="2020-11" db="EMBL/GenBank/DDBJ databases">
        <title>Carbohydrate-dependent, anaerobic sulfur respiration: A novel catabolism in halophilic archaea.</title>
        <authorList>
            <person name="Sorokin D.Y."/>
            <person name="Messina E."/>
            <person name="Smedile F."/>
            <person name="La Cono V."/>
            <person name="Hallsworth J.E."/>
            <person name="Yakimov M.M."/>
        </authorList>
    </citation>
    <scope>NUCLEOTIDE SEQUENCE</scope>
    <source>
        <strain evidence="7">HSR12-1</strain>
    </source>
</reference>
<organism evidence="7 8">
    <name type="scientific">Halapricum desulfuricans</name>
    <dbReference type="NCBI Taxonomy" id="2841257"/>
    <lineage>
        <taxon>Archaea</taxon>
        <taxon>Methanobacteriati</taxon>
        <taxon>Methanobacteriota</taxon>
        <taxon>Stenosarchaea group</taxon>
        <taxon>Halobacteria</taxon>
        <taxon>Halobacteriales</taxon>
        <taxon>Haloarculaceae</taxon>
        <taxon>Halapricum</taxon>
    </lineage>
</organism>
<dbReference type="InterPro" id="IPR002877">
    <property type="entry name" value="RNA_MeTrfase_FtsJ_dom"/>
</dbReference>
<dbReference type="Pfam" id="PF01938">
    <property type="entry name" value="TRAM"/>
    <property type="match status" value="1"/>
</dbReference>
<name>A0A897N2K0_9EURY</name>
<proteinExistence type="inferred from homology"/>
<dbReference type="Proteomes" id="UP000663525">
    <property type="component" value="Chromosome"/>
</dbReference>
<evidence type="ECO:0000256" key="2">
    <source>
        <dbReference type="ARBA" id="ARBA00022603"/>
    </source>
</evidence>
<dbReference type="EC" id="2.1.1.166" evidence="5"/>
<comment type="similarity">
    <text evidence="5">Belongs to the class I-like SAM-binding methyltransferase superfamily. RNA methyltransferase RlmE family.</text>
</comment>
<dbReference type="Pfam" id="PF01728">
    <property type="entry name" value="FtsJ"/>
    <property type="match status" value="1"/>
</dbReference>
<dbReference type="PROSITE" id="PS50926">
    <property type="entry name" value="TRAM"/>
    <property type="match status" value="1"/>
</dbReference>
<dbReference type="InterPro" id="IPR050082">
    <property type="entry name" value="RNA_methyltr_RlmE"/>
</dbReference>
<keyword evidence="3 5" id="KW-0808">Transferase</keyword>
<dbReference type="Gene3D" id="2.40.50.140">
    <property type="entry name" value="Nucleic acid-binding proteins"/>
    <property type="match status" value="1"/>
</dbReference>
<evidence type="ECO:0000313" key="8">
    <source>
        <dbReference type="Proteomes" id="UP000663525"/>
    </source>
</evidence>
<comment type="subcellular location">
    <subcellularLocation>
        <location evidence="5">Cytoplasm</location>
    </subcellularLocation>
</comment>
<evidence type="ECO:0000256" key="4">
    <source>
        <dbReference type="ARBA" id="ARBA00022691"/>
    </source>
</evidence>
<keyword evidence="5" id="KW-0963">Cytoplasm</keyword>
<dbReference type="PANTHER" id="PTHR10920">
    <property type="entry name" value="RIBOSOMAL RNA METHYLTRANSFERASE"/>
    <property type="match status" value="1"/>
</dbReference>
<evidence type="ECO:0000313" key="7">
    <source>
        <dbReference type="EMBL" id="QSG04546.1"/>
    </source>
</evidence>
<keyword evidence="2 5" id="KW-0489">Methyltransferase</keyword>
<dbReference type="SUPFAM" id="SSF53335">
    <property type="entry name" value="S-adenosyl-L-methionine-dependent methyltransferases"/>
    <property type="match status" value="1"/>
</dbReference>
<keyword evidence="4 5" id="KW-0949">S-adenosyl-L-methionine</keyword>
<feature type="binding site" evidence="5">
    <location>
        <position position="106"/>
    </location>
    <ligand>
        <name>S-adenosyl-L-methionine</name>
        <dbReference type="ChEBI" id="CHEBI:59789"/>
    </ligand>
</feature>
<dbReference type="HAMAP" id="MF_01547">
    <property type="entry name" value="RNA_methyltr_E"/>
    <property type="match status" value="1"/>
</dbReference>
<evidence type="ECO:0000259" key="6">
    <source>
        <dbReference type="PROSITE" id="PS50926"/>
    </source>
</evidence>
<protein>
    <recommendedName>
        <fullName evidence="5">Ribosomal RNA large subunit methyltransferase E</fullName>
        <ecNumber evidence="5">2.1.1.166</ecNumber>
    </recommendedName>
    <alternativeName>
        <fullName evidence="5">23S rRNA Um2552 methyltransferase</fullName>
    </alternativeName>
    <alternativeName>
        <fullName evidence="5">rRNA (uridine-2'-O-)-methyltransferase</fullName>
    </alternativeName>
</protein>
<evidence type="ECO:0000256" key="5">
    <source>
        <dbReference type="HAMAP-Rule" id="MF_01547"/>
    </source>
</evidence>
<dbReference type="EMBL" id="CP064787">
    <property type="protein sequence ID" value="QSG04546.1"/>
    <property type="molecule type" value="Genomic_DNA"/>
</dbReference>
<evidence type="ECO:0000256" key="3">
    <source>
        <dbReference type="ARBA" id="ARBA00022679"/>
    </source>
</evidence>
<sequence>MYERYFARGSHAEREEEHMTGRDMYYNKAKQEGYRARSAYKLKQLDETAGLLSEGNTVIDLGAAPGGWLQVAAERVGPDGTVVGVDRQRIDPLDEPEATVEYVRGDMTDGETKAEIRDRVGAGDDTGGPADLVVSDMAPNVTGEYSVDHARSVHLARQAFEVALELLDSGGDFAAKVFDGQDLDDFEADVETEFEYARRVRPDATRDSSSEVYLVGKGRLTAPVREGDTRDVEIVDTGRDGDGIAKIEGFTVFVSGVEEGETVTVRIDDVKPRYGFAQPIE</sequence>
<feature type="binding site" evidence="5">
    <location>
        <position position="136"/>
    </location>
    <ligand>
        <name>S-adenosyl-L-methionine</name>
        <dbReference type="ChEBI" id="CHEBI:59789"/>
    </ligand>
</feature>
<feature type="binding site" evidence="5">
    <location>
        <position position="68"/>
    </location>
    <ligand>
        <name>S-adenosyl-L-methionine</name>
        <dbReference type="ChEBI" id="CHEBI:59789"/>
    </ligand>
</feature>
<dbReference type="InterPro" id="IPR012340">
    <property type="entry name" value="NA-bd_OB-fold"/>
</dbReference>
<dbReference type="AlphaFoldDB" id="A0A897N2K0"/>
<comment type="catalytic activity">
    <reaction evidence="5">
        <text>uridine(2552) in 23S rRNA + S-adenosyl-L-methionine = 2'-O-methyluridine(2552) in 23S rRNA + S-adenosyl-L-homocysteine + H(+)</text>
        <dbReference type="Rhea" id="RHEA:42720"/>
        <dbReference type="Rhea" id="RHEA-COMP:10202"/>
        <dbReference type="Rhea" id="RHEA-COMP:10203"/>
        <dbReference type="ChEBI" id="CHEBI:15378"/>
        <dbReference type="ChEBI" id="CHEBI:57856"/>
        <dbReference type="ChEBI" id="CHEBI:59789"/>
        <dbReference type="ChEBI" id="CHEBI:65315"/>
        <dbReference type="ChEBI" id="CHEBI:74478"/>
        <dbReference type="EC" id="2.1.1.166"/>
    </reaction>
</comment>
<dbReference type="PANTHER" id="PTHR10920:SF13">
    <property type="entry name" value="PRE-RRNA 2'-O-RIBOSE RNA METHYLTRANSFERASE FTSJ3"/>
    <property type="match status" value="1"/>
</dbReference>
<accession>A0A897N2K0</accession>
<dbReference type="GO" id="GO:0008650">
    <property type="term" value="F:rRNA (uridine-2'-O-)-methyltransferase activity"/>
    <property type="evidence" value="ECO:0007669"/>
    <property type="project" value="UniProtKB-UniRule"/>
</dbReference>
<dbReference type="GO" id="GO:0005737">
    <property type="term" value="C:cytoplasm"/>
    <property type="evidence" value="ECO:0007669"/>
    <property type="project" value="UniProtKB-SubCell"/>
</dbReference>